<dbReference type="InterPro" id="IPR000719">
    <property type="entry name" value="Prot_kinase_dom"/>
</dbReference>
<organism evidence="2 3">
    <name type="scientific">Aquicella lusitana</name>
    <dbReference type="NCBI Taxonomy" id="254246"/>
    <lineage>
        <taxon>Bacteria</taxon>
        <taxon>Pseudomonadati</taxon>
        <taxon>Pseudomonadota</taxon>
        <taxon>Gammaproteobacteria</taxon>
        <taxon>Legionellales</taxon>
        <taxon>Coxiellaceae</taxon>
        <taxon>Aquicella</taxon>
    </lineage>
</organism>
<proteinExistence type="predicted"/>
<dbReference type="GO" id="GO:0004674">
    <property type="term" value="F:protein serine/threonine kinase activity"/>
    <property type="evidence" value="ECO:0007669"/>
    <property type="project" value="UniProtKB-KW"/>
</dbReference>
<dbReference type="PANTHER" id="PTHR44167:SF24">
    <property type="entry name" value="SERINE_THREONINE-PROTEIN KINASE CHK2"/>
    <property type="match status" value="1"/>
</dbReference>
<dbReference type="PROSITE" id="PS50011">
    <property type="entry name" value="PROTEIN_KINASE_DOM"/>
    <property type="match status" value="1"/>
</dbReference>
<dbReference type="RefSeq" id="WP_114833575.1">
    <property type="nucleotide sequence ID" value="NZ_LR699114.1"/>
</dbReference>
<reference evidence="2 3" key="1">
    <citation type="submission" date="2018-07" db="EMBL/GenBank/DDBJ databases">
        <title>Genomic Encyclopedia of Type Strains, Phase IV (KMG-IV): sequencing the most valuable type-strain genomes for metagenomic binning, comparative biology and taxonomic classification.</title>
        <authorList>
            <person name="Goeker M."/>
        </authorList>
    </citation>
    <scope>NUCLEOTIDE SEQUENCE [LARGE SCALE GENOMIC DNA]</scope>
    <source>
        <strain evidence="2 3">DSM 16500</strain>
    </source>
</reference>
<dbReference type="EMBL" id="QQAX01000003">
    <property type="protein sequence ID" value="RDI48096.1"/>
    <property type="molecule type" value="Genomic_DNA"/>
</dbReference>
<dbReference type="Gene3D" id="1.10.510.10">
    <property type="entry name" value="Transferase(Phosphotransferase) domain 1"/>
    <property type="match status" value="1"/>
</dbReference>
<dbReference type="PROSITE" id="PS00108">
    <property type="entry name" value="PROTEIN_KINASE_ST"/>
    <property type="match status" value="1"/>
</dbReference>
<dbReference type="AlphaFoldDB" id="A0A370GXU3"/>
<evidence type="ECO:0000259" key="1">
    <source>
        <dbReference type="PROSITE" id="PS50011"/>
    </source>
</evidence>
<keyword evidence="2" id="KW-0808">Transferase</keyword>
<dbReference type="Proteomes" id="UP000254720">
    <property type="component" value="Unassembled WGS sequence"/>
</dbReference>
<dbReference type="SMART" id="SM00220">
    <property type="entry name" value="S_TKc"/>
    <property type="match status" value="1"/>
</dbReference>
<gene>
    <name evidence="2" type="ORF">C8D86_10361</name>
</gene>
<sequence length="666" mass="76937">MMREILIDPTHLNHESALVLEHLAEHLKKNHILEMNTGTEYPLILDTLDNKKIEYRIRLTHTLIYRQKINSSTHRTEARYSVLGDRCLGSGNYGGVYEVLGTLAPLKDQGFHYKTNKQRVTKIQQHPDKESLEEALKEAELSRMAAHLHAKYITVIEKENQSATSYLVMRRFEGETLIRLLASDQAEINPLSTEKRLLLSINLLRALQEQVHDFGLIHRDIKPENILVDPETCEVYIIDYGLGRKANKDDHHYCGSRKYAPPEAIGMTGKMDEASDRFSLGLVLGLVWRSEIRKPDEIEKSTEKNYQPEFENLFHNINDLQINEQTKIKMILRCLTAYKKSSRGSSQWAIDLFDAIYLERKLRTLPPNETTDVQSAHMQAMAAREALKKIRVQEKNILDCIQEVIDNTMDHIPSSLYALNELIETIGIQAFNDLKNQDKEAVKQRTQSILTEFVGHLNTMLDMLDVVEKNSWFLNFDPTSEKSNHRTMIRELYELFRDIDVILNKQNRREITLDNLVTLNARFKSEIPAFQLRLANLTHAIETGPYPVHMQSYNRIMHRLKMTDQLDKLSCLRNNIRQAIKSYIQSTLLPETIAKPDRAGSDDRLDCIQKILNYTDEISDVAMLTQSLRSSLKTMKTGLFGTSRLRKNIKQAIHAMEQSHQHSNKL</sequence>
<accession>A0A370GXU3</accession>
<evidence type="ECO:0000313" key="2">
    <source>
        <dbReference type="EMBL" id="RDI48096.1"/>
    </source>
</evidence>
<protein>
    <submittedName>
        <fullName evidence="2">Serine/threonine protein kinase</fullName>
    </submittedName>
</protein>
<keyword evidence="2" id="KW-0723">Serine/threonine-protein kinase</keyword>
<feature type="domain" description="Protein kinase" evidence="1">
    <location>
        <begin position="82"/>
        <end position="358"/>
    </location>
</feature>
<dbReference type="GO" id="GO:0005524">
    <property type="term" value="F:ATP binding"/>
    <property type="evidence" value="ECO:0007669"/>
    <property type="project" value="InterPro"/>
</dbReference>
<dbReference type="OrthoDB" id="4103069at2"/>
<evidence type="ECO:0000313" key="3">
    <source>
        <dbReference type="Proteomes" id="UP000254720"/>
    </source>
</evidence>
<keyword evidence="3" id="KW-1185">Reference proteome</keyword>
<dbReference type="SUPFAM" id="SSF56112">
    <property type="entry name" value="Protein kinase-like (PK-like)"/>
    <property type="match status" value="1"/>
</dbReference>
<name>A0A370GXU3_9COXI</name>
<keyword evidence="2" id="KW-0418">Kinase</keyword>
<dbReference type="InterPro" id="IPR008271">
    <property type="entry name" value="Ser/Thr_kinase_AS"/>
</dbReference>
<comment type="caution">
    <text evidence="2">The sequence shown here is derived from an EMBL/GenBank/DDBJ whole genome shotgun (WGS) entry which is preliminary data.</text>
</comment>
<dbReference type="Pfam" id="PF00069">
    <property type="entry name" value="Pkinase"/>
    <property type="match status" value="1"/>
</dbReference>
<dbReference type="InterPro" id="IPR011009">
    <property type="entry name" value="Kinase-like_dom_sf"/>
</dbReference>
<dbReference type="PANTHER" id="PTHR44167">
    <property type="entry name" value="OVARIAN-SPECIFIC SERINE/THREONINE-PROTEIN KINASE LOK-RELATED"/>
    <property type="match status" value="1"/>
</dbReference>